<keyword evidence="2" id="KW-1185">Reference proteome</keyword>
<accession>A0A221SV24</accession>
<sequence length="99" mass="10804">MQTNLPTPASFPSALPIMLRDALNAFRATRPGQTGLDRFEAFLGAPAPLLGFTPLTGEAWLRSLDDAEREASRAELAAFRAFLRDHGWLDAARPVNVPD</sequence>
<organism evidence="1 2">
    <name type="scientific">Deinococcus ficus</name>
    <dbReference type="NCBI Taxonomy" id="317577"/>
    <lineage>
        <taxon>Bacteria</taxon>
        <taxon>Thermotogati</taxon>
        <taxon>Deinococcota</taxon>
        <taxon>Deinococci</taxon>
        <taxon>Deinococcales</taxon>
        <taxon>Deinococcaceae</taxon>
        <taxon>Deinococcus</taxon>
    </lineage>
</organism>
<dbReference type="EMBL" id="CP021081">
    <property type="protein sequence ID" value="ASN80494.1"/>
    <property type="molecule type" value="Genomic_DNA"/>
</dbReference>
<dbReference type="STRING" id="317577.GCA_000419625_00091"/>
<dbReference type="RefSeq" id="WP_051307606.1">
    <property type="nucleotide sequence ID" value="NZ_CP021081.1"/>
</dbReference>
<dbReference type="Proteomes" id="UP000259030">
    <property type="component" value="Chromosome"/>
</dbReference>
<protein>
    <submittedName>
        <fullName evidence="1">Uncharacterized protein</fullName>
    </submittedName>
</protein>
<dbReference type="KEGG" id="dfc:DFI_05290"/>
<evidence type="ECO:0000313" key="2">
    <source>
        <dbReference type="Proteomes" id="UP000259030"/>
    </source>
</evidence>
<proteinExistence type="predicted"/>
<dbReference type="AlphaFoldDB" id="A0A221SV24"/>
<gene>
    <name evidence="1" type="ORF">DFI_05290</name>
</gene>
<name>A0A221SV24_9DEIO</name>
<reference evidence="1 2" key="1">
    <citation type="submission" date="2017-05" db="EMBL/GenBank/DDBJ databases">
        <title>The complete genome sequence of Deinococcus ficus isolated from the rhizosphere of the Ficus religiosa L. in Taiwan.</title>
        <authorList>
            <person name="Wu K.-M."/>
            <person name="Liao T.-L."/>
            <person name="Liu Y.-M."/>
            <person name="Young C.-C."/>
            <person name="Tsai S.-F."/>
        </authorList>
    </citation>
    <scope>NUCLEOTIDE SEQUENCE [LARGE SCALE GENOMIC DNA]</scope>
    <source>
        <strain evidence="1 2">CC-FR2-10</strain>
    </source>
</reference>
<evidence type="ECO:0000313" key="1">
    <source>
        <dbReference type="EMBL" id="ASN80494.1"/>
    </source>
</evidence>